<reference evidence="1" key="3">
    <citation type="submission" date="2018-07" db="EMBL/GenBank/DDBJ databases">
        <title>WGS assembly of Glycine max.</title>
        <authorList>
            <person name="Schmutz J."/>
            <person name="Cannon S."/>
            <person name="Schlueter J."/>
            <person name="Ma J."/>
            <person name="Mitros T."/>
            <person name="Nelson W."/>
            <person name="Hyten D."/>
            <person name="Song Q."/>
            <person name="Thelen J."/>
            <person name="Cheng J."/>
            <person name="Xu D."/>
            <person name="Hellsten U."/>
            <person name="May G."/>
            <person name="Yu Y."/>
            <person name="Sakurai T."/>
            <person name="Umezawa T."/>
            <person name="Bhattacharyya M."/>
            <person name="Sandhu D."/>
            <person name="Valliyodan B."/>
            <person name="Lindquist E."/>
            <person name="Peto M."/>
            <person name="Grant D."/>
            <person name="Shu S."/>
            <person name="Goodstein D."/>
            <person name="Barry K."/>
            <person name="Futrell-Griggs M."/>
            <person name="Abernathy B."/>
            <person name="Du J."/>
            <person name="Tian Z."/>
            <person name="Zhu L."/>
            <person name="Gill N."/>
            <person name="Joshi T."/>
            <person name="Libault M."/>
            <person name="Sethuraman A."/>
            <person name="Zhang X."/>
            <person name="Shinozaki K."/>
            <person name="Nguyen H."/>
            <person name="Wing R."/>
            <person name="Cregan P."/>
            <person name="Specht J."/>
            <person name="Grimwood J."/>
            <person name="Rokhsar D."/>
            <person name="Stacey G."/>
            <person name="Shoemaker R."/>
            <person name="Jackson S."/>
        </authorList>
    </citation>
    <scope>NUCLEOTIDE SEQUENCE</scope>
    <source>
        <tissue evidence="1">Callus</tissue>
    </source>
</reference>
<dbReference type="EMBL" id="CM000853">
    <property type="protein sequence ID" value="KRG92496.1"/>
    <property type="molecule type" value="Genomic_DNA"/>
</dbReference>
<dbReference type="AlphaFoldDB" id="A0A0R0EFC5"/>
<gene>
    <name evidence="1" type="ORF">GLYMA_20G214800</name>
</gene>
<sequence length="105" mass="12471">MGAIITRKIQNRRKQGTLKLNLTLRAKLNRPRMKRQHFQGSVRLAMRLRERNEKSYLCRKMMSIPLVRVTKRWGNRDLLPDLVTENSLIEVRLMREITATLKTLT</sequence>
<reference evidence="2" key="2">
    <citation type="submission" date="2018-02" db="UniProtKB">
        <authorList>
            <consortium name="EnsemblPlants"/>
        </authorList>
    </citation>
    <scope>IDENTIFICATION</scope>
    <source>
        <strain evidence="2">Williams 82</strain>
    </source>
</reference>
<reference evidence="1 2" key="1">
    <citation type="journal article" date="2010" name="Nature">
        <title>Genome sequence of the palaeopolyploid soybean.</title>
        <authorList>
            <person name="Schmutz J."/>
            <person name="Cannon S.B."/>
            <person name="Schlueter J."/>
            <person name="Ma J."/>
            <person name="Mitros T."/>
            <person name="Nelson W."/>
            <person name="Hyten D.L."/>
            <person name="Song Q."/>
            <person name="Thelen J.J."/>
            <person name="Cheng J."/>
            <person name="Xu D."/>
            <person name="Hellsten U."/>
            <person name="May G.D."/>
            <person name="Yu Y."/>
            <person name="Sakurai T."/>
            <person name="Umezawa T."/>
            <person name="Bhattacharyya M.K."/>
            <person name="Sandhu D."/>
            <person name="Valliyodan B."/>
            <person name="Lindquist E."/>
            <person name="Peto M."/>
            <person name="Grant D."/>
            <person name="Shu S."/>
            <person name="Goodstein D."/>
            <person name="Barry K."/>
            <person name="Futrell-Griggs M."/>
            <person name="Abernathy B."/>
            <person name="Du J."/>
            <person name="Tian Z."/>
            <person name="Zhu L."/>
            <person name="Gill N."/>
            <person name="Joshi T."/>
            <person name="Libault M."/>
            <person name="Sethuraman A."/>
            <person name="Zhang X.-C."/>
            <person name="Shinozaki K."/>
            <person name="Nguyen H.T."/>
            <person name="Wing R.A."/>
            <person name="Cregan P."/>
            <person name="Specht J."/>
            <person name="Grimwood J."/>
            <person name="Rokhsar D."/>
            <person name="Stacey G."/>
            <person name="Shoemaker R.C."/>
            <person name="Jackson S.A."/>
        </authorList>
    </citation>
    <scope>NUCLEOTIDE SEQUENCE</scope>
    <source>
        <strain evidence="2">cv. Williams 82</strain>
        <tissue evidence="1">Callus</tissue>
    </source>
</reference>
<name>A0A0R0EFC5_SOYBN</name>
<evidence type="ECO:0000313" key="3">
    <source>
        <dbReference type="Proteomes" id="UP000008827"/>
    </source>
</evidence>
<accession>A0A0R0EFC5</accession>
<evidence type="ECO:0000313" key="2">
    <source>
        <dbReference type="EnsemblPlants" id="KRG92496"/>
    </source>
</evidence>
<keyword evidence="3" id="KW-1185">Reference proteome</keyword>
<dbReference type="EnsemblPlants" id="KRG92496">
    <property type="protein sequence ID" value="KRG92496"/>
    <property type="gene ID" value="GLYMA_20G214800"/>
</dbReference>
<dbReference type="Proteomes" id="UP000008827">
    <property type="component" value="Chromosome 20"/>
</dbReference>
<organism evidence="1">
    <name type="scientific">Glycine max</name>
    <name type="common">Soybean</name>
    <name type="synonym">Glycine hispida</name>
    <dbReference type="NCBI Taxonomy" id="3847"/>
    <lineage>
        <taxon>Eukaryota</taxon>
        <taxon>Viridiplantae</taxon>
        <taxon>Streptophyta</taxon>
        <taxon>Embryophyta</taxon>
        <taxon>Tracheophyta</taxon>
        <taxon>Spermatophyta</taxon>
        <taxon>Magnoliopsida</taxon>
        <taxon>eudicotyledons</taxon>
        <taxon>Gunneridae</taxon>
        <taxon>Pentapetalae</taxon>
        <taxon>rosids</taxon>
        <taxon>fabids</taxon>
        <taxon>Fabales</taxon>
        <taxon>Fabaceae</taxon>
        <taxon>Papilionoideae</taxon>
        <taxon>50 kb inversion clade</taxon>
        <taxon>NPAAA clade</taxon>
        <taxon>indigoferoid/millettioid clade</taxon>
        <taxon>Phaseoleae</taxon>
        <taxon>Glycine</taxon>
        <taxon>Glycine subgen. Soja</taxon>
    </lineage>
</organism>
<proteinExistence type="predicted"/>
<protein>
    <submittedName>
        <fullName evidence="1 2">Uncharacterized protein</fullName>
    </submittedName>
</protein>
<evidence type="ECO:0000313" key="1">
    <source>
        <dbReference type="EMBL" id="KRG92496.1"/>
    </source>
</evidence>
<dbReference type="Gramene" id="KRG92496">
    <property type="protein sequence ID" value="KRG92496"/>
    <property type="gene ID" value="GLYMA_20G214800"/>
</dbReference>
<dbReference type="InParanoid" id="A0A0R0EFC5"/>